<gene>
    <name evidence="2" type="ORF">ATK78_1192</name>
</gene>
<keyword evidence="1" id="KW-0472">Membrane</keyword>
<dbReference type="Pfam" id="PF20221">
    <property type="entry name" value="DUF6580"/>
    <property type="match status" value="1"/>
</dbReference>
<feature type="transmembrane region" description="Helical" evidence="1">
    <location>
        <begin position="91"/>
        <end position="109"/>
    </location>
</feature>
<sequence length="197" mass="22263">MSESKFNQRTAILLLIVLLITVLRTVAPFSDNFKDIANFSAVGAITLFSGAYFKNAFKSFGIPLATLLITDLILSLTIYKEYSTGFLYEGWYWTYLAFALMVLAGRLIVKKVNVLNFVLGTFAVVLIHWIVTDFGVWLGSSMYPQTLSGFWLCLYSAIPFELRFVYGTIAYGILMFGSFELLKVKYPYLSLAKERAI</sequence>
<evidence type="ECO:0000313" key="2">
    <source>
        <dbReference type="EMBL" id="TDQ12061.1"/>
    </source>
</evidence>
<reference evidence="2 3" key="1">
    <citation type="submission" date="2019-03" db="EMBL/GenBank/DDBJ databases">
        <title>Genomic Encyclopedia of Archaeal and Bacterial Type Strains, Phase II (KMG-II): from individual species to whole genera.</title>
        <authorList>
            <person name="Goeker M."/>
        </authorList>
    </citation>
    <scope>NUCLEOTIDE SEQUENCE [LARGE SCALE GENOMIC DNA]</scope>
    <source>
        <strain evidence="2 3">DSM 19035</strain>
    </source>
</reference>
<feature type="transmembrane region" description="Helical" evidence="1">
    <location>
        <begin position="12"/>
        <end position="30"/>
    </location>
</feature>
<dbReference type="RefSeq" id="WP_133575079.1">
    <property type="nucleotide sequence ID" value="NZ_SNYC01000003.1"/>
</dbReference>
<evidence type="ECO:0000313" key="3">
    <source>
        <dbReference type="Proteomes" id="UP000295620"/>
    </source>
</evidence>
<keyword evidence="1" id="KW-0812">Transmembrane</keyword>
<dbReference type="EMBL" id="SNYC01000003">
    <property type="protein sequence ID" value="TDQ12061.1"/>
    <property type="molecule type" value="Genomic_DNA"/>
</dbReference>
<keyword evidence="3" id="KW-1185">Reference proteome</keyword>
<dbReference type="AlphaFoldDB" id="A0A4R6T3V7"/>
<feature type="transmembrane region" description="Helical" evidence="1">
    <location>
        <begin position="164"/>
        <end position="182"/>
    </location>
</feature>
<comment type="caution">
    <text evidence="2">The sequence shown here is derived from an EMBL/GenBank/DDBJ whole genome shotgun (WGS) entry which is preliminary data.</text>
</comment>
<dbReference type="OrthoDB" id="9806699at2"/>
<name>A0A4R6T3V7_9SPHI</name>
<protein>
    <submittedName>
        <fullName evidence="2">Uncharacterized protein</fullName>
    </submittedName>
</protein>
<evidence type="ECO:0000256" key="1">
    <source>
        <dbReference type="SAM" id="Phobius"/>
    </source>
</evidence>
<feature type="transmembrane region" description="Helical" evidence="1">
    <location>
        <begin position="60"/>
        <end position="79"/>
    </location>
</feature>
<keyword evidence="1" id="KW-1133">Transmembrane helix</keyword>
<feature type="transmembrane region" description="Helical" evidence="1">
    <location>
        <begin position="116"/>
        <end position="138"/>
    </location>
</feature>
<proteinExistence type="predicted"/>
<feature type="transmembrane region" description="Helical" evidence="1">
    <location>
        <begin position="36"/>
        <end position="53"/>
    </location>
</feature>
<accession>A0A4R6T3V7</accession>
<dbReference type="InterPro" id="IPR046487">
    <property type="entry name" value="DUF6580"/>
</dbReference>
<dbReference type="Proteomes" id="UP000295620">
    <property type="component" value="Unassembled WGS sequence"/>
</dbReference>
<organism evidence="2 3">
    <name type="scientific">Pedobacter metabolipauper</name>
    <dbReference type="NCBI Taxonomy" id="425513"/>
    <lineage>
        <taxon>Bacteria</taxon>
        <taxon>Pseudomonadati</taxon>
        <taxon>Bacteroidota</taxon>
        <taxon>Sphingobacteriia</taxon>
        <taxon>Sphingobacteriales</taxon>
        <taxon>Sphingobacteriaceae</taxon>
        <taxon>Pedobacter</taxon>
    </lineage>
</organism>